<dbReference type="InterPro" id="IPR002087">
    <property type="entry name" value="Anti_prolifrtn"/>
</dbReference>
<evidence type="ECO:0000256" key="1">
    <source>
        <dbReference type="ARBA" id="ARBA00007989"/>
    </source>
</evidence>
<dbReference type="Gene3D" id="3.90.640.90">
    <property type="entry name" value="Anti-proliferative protein, N-terminal domain"/>
    <property type="match status" value="1"/>
</dbReference>
<evidence type="ECO:0000256" key="2">
    <source>
        <dbReference type="SAM" id="MobiDB-lite"/>
    </source>
</evidence>
<dbReference type="InterPro" id="IPR036054">
    <property type="entry name" value="BTG-like_sf"/>
</dbReference>
<organism evidence="4 5">
    <name type="scientific">Allomyces macrogynus (strain ATCC 38327)</name>
    <name type="common">Allomyces javanicus var. macrogynus</name>
    <dbReference type="NCBI Taxonomy" id="578462"/>
    <lineage>
        <taxon>Eukaryota</taxon>
        <taxon>Fungi</taxon>
        <taxon>Fungi incertae sedis</taxon>
        <taxon>Blastocladiomycota</taxon>
        <taxon>Blastocladiomycetes</taxon>
        <taxon>Blastocladiales</taxon>
        <taxon>Blastocladiaceae</taxon>
        <taxon>Allomyces</taxon>
    </lineage>
</organism>
<feature type="region of interest" description="Disordered" evidence="2">
    <location>
        <begin position="321"/>
        <end position="353"/>
    </location>
</feature>
<feature type="domain" description="Anti-proliferative protein" evidence="3">
    <location>
        <begin position="120"/>
        <end position="245"/>
    </location>
</feature>
<dbReference type="SUPFAM" id="SSF160696">
    <property type="entry name" value="BTG domain-like"/>
    <property type="match status" value="1"/>
</dbReference>
<feature type="compositionally biased region" description="Low complexity" evidence="2">
    <location>
        <begin position="26"/>
        <end position="40"/>
    </location>
</feature>
<protein>
    <recommendedName>
        <fullName evidence="3">Anti-proliferative protein domain-containing protein</fullName>
    </recommendedName>
</protein>
<evidence type="ECO:0000313" key="5">
    <source>
        <dbReference type="Proteomes" id="UP000054350"/>
    </source>
</evidence>
<feature type="compositionally biased region" description="Basic and acidic residues" evidence="2">
    <location>
        <begin position="321"/>
        <end position="332"/>
    </location>
</feature>
<dbReference type="EMBL" id="GG745332">
    <property type="protein sequence ID" value="KNE57865.1"/>
    <property type="molecule type" value="Genomic_DNA"/>
</dbReference>
<dbReference type="VEuPathDB" id="FungiDB:AMAG_04710"/>
<sequence>MMSTASNPSSTASVAAARVAAHRRGSTSSAVSASSSTSSSPRHLHFETPTTAPAIPSATSLDLREHAALGMAPGGNWATPAGFVPQRRRSSASSTASLAALAAAATYSPQEIYAFLLVSKELAAAAEFLCQLLHLGGLHDDILMSEFKTILLDTMAARFADTWDIRAPKRGIARRTIAHHPPRSVIKPHTRAHTAPVPAAGAYRADPILAAAFHQCHLDPVHLPSLLPVSFTLTVSPGLVSYTTNDVPGFLPVHLFEARPYLPPRFQEPVDHGAEIRMRAMRSVELGHVALGEFDLDSYFGGGDVPARRPSLAAVVADHEAKAASNAHDHQKQQQQQVAGHPRQTSAAWPPMH</sequence>
<dbReference type="OrthoDB" id="19928at2759"/>
<feature type="region of interest" description="Disordered" evidence="2">
    <location>
        <begin position="1"/>
        <end position="56"/>
    </location>
</feature>
<evidence type="ECO:0000313" key="4">
    <source>
        <dbReference type="EMBL" id="KNE57865.1"/>
    </source>
</evidence>
<dbReference type="AlphaFoldDB" id="A0A0L0S5Y4"/>
<gene>
    <name evidence="4" type="ORF">AMAG_04710</name>
</gene>
<feature type="compositionally biased region" description="Low complexity" evidence="2">
    <location>
        <begin position="9"/>
        <end position="19"/>
    </location>
</feature>
<reference evidence="4 5" key="1">
    <citation type="submission" date="2009-11" db="EMBL/GenBank/DDBJ databases">
        <title>Annotation of Allomyces macrogynus ATCC 38327.</title>
        <authorList>
            <consortium name="The Broad Institute Genome Sequencing Platform"/>
            <person name="Russ C."/>
            <person name="Cuomo C."/>
            <person name="Burger G."/>
            <person name="Gray M.W."/>
            <person name="Holland P.W.H."/>
            <person name="King N."/>
            <person name="Lang F.B.F."/>
            <person name="Roger A.J."/>
            <person name="Ruiz-Trillo I."/>
            <person name="Young S.K."/>
            <person name="Zeng Q."/>
            <person name="Gargeya S."/>
            <person name="Fitzgerald M."/>
            <person name="Haas B."/>
            <person name="Abouelleil A."/>
            <person name="Alvarado L."/>
            <person name="Arachchi H.M."/>
            <person name="Berlin A."/>
            <person name="Chapman S.B."/>
            <person name="Gearin G."/>
            <person name="Goldberg J."/>
            <person name="Griggs A."/>
            <person name="Gujja S."/>
            <person name="Hansen M."/>
            <person name="Heiman D."/>
            <person name="Howarth C."/>
            <person name="Larimer J."/>
            <person name="Lui A."/>
            <person name="MacDonald P.J.P."/>
            <person name="McCowen C."/>
            <person name="Montmayeur A."/>
            <person name="Murphy C."/>
            <person name="Neiman D."/>
            <person name="Pearson M."/>
            <person name="Priest M."/>
            <person name="Roberts A."/>
            <person name="Saif S."/>
            <person name="Shea T."/>
            <person name="Sisk P."/>
            <person name="Stolte C."/>
            <person name="Sykes S."/>
            <person name="Wortman J."/>
            <person name="Nusbaum C."/>
            <person name="Birren B."/>
        </authorList>
    </citation>
    <scope>NUCLEOTIDE SEQUENCE [LARGE SCALE GENOMIC DNA]</scope>
    <source>
        <strain evidence="4 5">ATCC 38327</strain>
    </source>
</reference>
<name>A0A0L0S5Y4_ALLM3</name>
<proteinExistence type="inferred from homology"/>
<evidence type="ECO:0000259" key="3">
    <source>
        <dbReference type="Pfam" id="PF07742"/>
    </source>
</evidence>
<accession>A0A0L0S5Y4</accession>
<keyword evidence="5" id="KW-1185">Reference proteome</keyword>
<dbReference type="Proteomes" id="UP000054350">
    <property type="component" value="Unassembled WGS sequence"/>
</dbReference>
<reference evidence="5" key="2">
    <citation type="submission" date="2009-11" db="EMBL/GenBank/DDBJ databases">
        <title>The Genome Sequence of Allomyces macrogynus strain ATCC 38327.</title>
        <authorList>
            <consortium name="The Broad Institute Genome Sequencing Platform"/>
            <person name="Russ C."/>
            <person name="Cuomo C."/>
            <person name="Shea T."/>
            <person name="Young S.K."/>
            <person name="Zeng Q."/>
            <person name="Koehrsen M."/>
            <person name="Haas B."/>
            <person name="Borodovsky M."/>
            <person name="Guigo R."/>
            <person name="Alvarado L."/>
            <person name="Berlin A."/>
            <person name="Borenstein D."/>
            <person name="Chen Z."/>
            <person name="Engels R."/>
            <person name="Freedman E."/>
            <person name="Gellesch M."/>
            <person name="Goldberg J."/>
            <person name="Griggs A."/>
            <person name="Gujja S."/>
            <person name="Heiman D."/>
            <person name="Hepburn T."/>
            <person name="Howarth C."/>
            <person name="Jen D."/>
            <person name="Larson L."/>
            <person name="Lewis B."/>
            <person name="Mehta T."/>
            <person name="Park D."/>
            <person name="Pearson M."/>
            <person name="Roberts A."/>
            <person name="Saif S."/>
            <person name="Shenoy N."/>
            <person name="Sisk P."/>
            <person name="Stolte C."/>
            <person name="Sykes S."/>
            <person name="Walk T."/>
            <person name="White J."/>
            <person name="Yandava C."/>
            <person name="Burger G."/>
            <person name="Gray M.W."/>
            <person name="Holland P.W.H."/>
            <person name="King N."/>
            <person name="Lang F.B.F."/>
            <person name="Roger A.J."/>
            <person name="Ruiz-Trillo I."/>
            <person name="Lander E."/>
            <person name="Nusbaum C."/>
        </authorList>
    </citation>
    <scope>NUCLEOTIDE SEQUENCE [LARGE SCALE GENOMIC DNA]</scope>
    <source>
        <strain evidence="5">ATCC 38327</strain>
    </source>
</reference>
<comment type="similarity">
    <text evidence="1">Belongs to the BTG family.</text>
</comment>
<dbReference type="Pfam" id="PF07742">
    <property type="entry name" value="BTG"/>
    <property type="match status" value="1"/>
</dbReference>